<keyword evidence="2" id="KW-0732">Signal</keyword>
<evidence type="ECO:0000256" key="1">
    <source>
        <dbReference type="SAM" id="MobiDB-lite"/>
    </source>
</evidence>
<dbReference type="PROSITE" id="PS51257">
    <property type="entry name" value="PROKAR_LIPOPROTEIN"/>
    <property type="match status" value="1"/>
</dbReference>
<dbReference type="EMBL" id="LT629757">
    <property type="protein sequence ID" value="SDT03935.1"/>
    <property type="molecule type" value="Genomic_DNA"/>
</dbReference>
<feature type="signal peptide" evidence="2">
    <location>
        <begin position="1"/>
        <end position="22"/>
    </location>
</feature>
<feature type="chain" id="PRO_5039646981" description="Copper(I)-binding protein" evidence="2">
    <location>
        <begin position="23"/>
        <end position="190"/>
    </location>
</feature>
<evidence type="ECO:0000256" key="2">
    <source>
        <dbReference type="SAM" id="SignalP"/>
    </source>
</evidence>
<evidence type="ECO:0008006" key="5">
    <source>
        <dbReference type="Google" id="ProtNLM"/>
    </source>
</evidence>
<dbReference type="AlphaFoldDB" id="A0A1H1X3K1"/>
<organism evidence="3 4">
    <name type="scientific">Nocardioides scoriae</name>
    <dbReference type="NCBI Taxonomy" id="642780"/>
    <lineage>
        <taxon>Bacteria</taxon>
        <taxon>Bacillati</taxon>
        <taxon>Actinomycetota</taxon>
        <taxon>Actinomycetes</taxon>
        <taxon>Propionibacteriales</taxon>
        <taxon>Nocardioidaceae</taxon>
        <taxon>Nocardioides</taxon>
    </lineage>
</organism>
<accession>A0A1H1X3K1</accession>
<dbReference type="OrthoDB" id="3787120at2"/>
<proteinExistence type="predicted"/>
<dbReference type="STRING" id="642780.SAMN04488570_3362"/>
<evidence type="ECO:0000313" key="3">
    <source>
        <dbReference type="EMBL" id="SDT03935.1"/>
    </source>
</evidence>
<protein>
    <recommendedName>
        <fullName evidence="5">Copper(I)-binding protein</fullName>
    </recommendedName>
</protein>
<evidence type="ECO:0000313" key="4">
    <source>
        <dbReference type="Proteomes" id="UP000198859"/>
    </source>
</evidence>
<gene>
    <name evidence="3" type="ORF">SAMN04488570_3362</name>
</gene>
<feature type="region of interest" description="Disordered" evidence="1">
    <location>
        <begin position="147"/>
        <end position="190"/>
    </location>
</feature>
<sequence length="190" mass="19365">MLTPVRRRLAAASLALLVPALGACGFDAQTDQVYQPGVGANERGDSVDVLGAVVVSEEEGSGRFISSLVNTELDQEDQLDTITGSDVQVELTSPVALDPDSIVNLADDSVDQIAVTGEGIKAGGYTRLTLTFQSGQTTEINVPVVAAEEEFSSVGPSPSESASPSESPSESPSASPSESPSASPSESAAP</sequence>
<reference evidence="4" key="1">
    <citation type="submission" date="2016-10" db="EMBL/GenBank/DDBJ databases">
        <authorList>
            <person name="Varghese N."/>
            <person name="Submissions S."/>
        </authorList>
    </citation>
    <scope>NUCLEOTIDE SEQUENCE [LARGE SCALE GENOMIC DNA]</scope>
    <source>
        <strain evidence="4">DSM 22127</strain>
    </source>
</reference>
<feature type="compositionally biased region" description="Low complexity" evidence="1">
    <location>
        <begin position="156"/>
        <end position="190"/>
    </location>
</feature>
<keyword evidence="4" id="KW-1185">Reference proteome</keyword>
<name>A0A1H1X3K1_9ACTN</name>
<dbReference type="RefSeq" id="WP_091732049.1">
    <property type="nucleotide sequence ID" value="NZ_LT629757.1"/>
</dbReference>
<dbReference type="Proteomes" id="UP000198859">
    <property type="component" value="Chromosome I"/>
</dbReference>